<organism evidence="1 2">
    <name type="scientific">Paraburkholderia graminis (strain ATCC 700544 / DSM 17151 / LMG 18924 / NCIMB 13744 / C4D1M)</name>
    <dbReference type="NCBI Taxonomy" id="396598"/>
    <lineage>
        <taxon>Bacteria</taxon>
        <taxon>Pseudomonadati</taxon>
        <taxon>Pseudomonadota</taxon>
        <taxon>Betaproteobacteria</taxon>
        <taxon>Burkholderiales</taxon>
        <taxon>Burkholderiaceae</taxon>
        <taxon>Paraburkholderia</taxon>
    </lineage>
</organism>
<gene>
    <name evidence="1" type="ORF">BgramDRAFT_4056</name>
</gene>
<protein>
    <submittedName>
        <fullName evidence="1">Uncharacterized protein</fullName>
    </submittedName>
</protein>
<dbReference type="InterPro" id="IPR038590">
    <property type="entry name" value="YaeQ_sf"/>
</dbReference>
<dbReference type="Gene3D" id="3.10.640.10">
    <property type="entry name" value="Restriction endonuclease-like alpha-beta roll domain"/>
    <property type="match status" value="1"/>
</dbReference>
<name>B1G3W0_PARG4</name>
<sequence length="59" mass="6373">MRNVTVWSLGENIAAELGSLAERTMRLQCTVQDGEAWLGSAEADAVKIEWTVLKAPANA</sequence>
<proteinExistence type="predicted"/>
<dbReference type="InterPro" id="IPR011335">
    <property type="entry name" value="Restrct_endonuc-II-like"/>
</dbReference>
<dbReference type="Pfam" id="PF07152">
    <property type="entry name" value="YaeQ"/>
    <property type="match status" value="1"/>
</dbReference>
<dbReference type="EMBL" id="ABLD01000012">
    <property type="protein sequence ID" value="EDT09334.1"/>
    <property type="molecule type" value="Genomic_DNA"/>
</dbReference>
<dbReference type="InterPro" id="IPR009822">
    <property type="entry name" value="YaeQ"/>
</dbReference>
<comment type="caution">
    <text evidence="1">The sequence shown here is derived from an EMBL/GenBank/DDBJ whole genome shotgun (WGS) entry which is preliminary data.</text>
</comment>
<dbReference type="AlphaFoldDB" id="B1G3W0"/>
<dbReference type="Proteomes" id="UP000005045">
    <property type="component" value="Unassembled WGS sequence"/>
</dbReference>
<evidence type="ECO:0000313" key="1">
    <source>
        <dbReference type="EMBL" id="EDT09334.1"/>
    </source>
</evidence>
<evidence type="ECO:0000313" key="2">
    <source>
        <dbReference type="Proteomes" id="UP000005045"/>
    </source>
</evidence>
<keyword evidence="2" id="KW-1185">Reference proteome</keyword>
<accession>B1G3W0</accession>
<reference evidence="1 2" key="1">
    <citation type="submission" date="2008-03" db="EMBL/GenBank/DDBJ databases">
        <title>Sequencing of the draft genome and assembly of Burkholderia graminis C4D1M.</title>
        <authorList>
            <consortium name="US DOE Joint Genome Institute (JGI-PGF)"/>
            <person name="Copeland A."/>
            <person name="Lucas S."/>
            <person name="Lapidus A."/>
            <person name="Glavina del Rio T."/>
            <person name="Dalin E."/>
            <person name="Tice H."/>
            <person name="Bruce D."/>
            <person name="Goodwin L."/>
            <person name="Pitluck S."/>
            <person name="Larimer F."/>
            <person name="Land M.L."/>
            <person name="Hauser L."/>
            <person name="Tiedje J."/>
            <person name="Richardson P."/>
        </authorList>
    </citation>
    <scope>NUCLEOTIDE SEQUENCE [LARGE SCALE GENOMIC DNA]</scope>
    <source>
        <strain evidence="2">ATCC 700544 / DSM 17151 / LMG 18924 / NCIMB 13744 / C4D1M</strain>
    </source>
</reference>
<dbReference type="SUPFAM" id="SSF52980">
    <property type="entry name" value="Restriction endonuclease-like"/>
    <property type="match status" value="1"/>
</dbReference>